<evidence type="ECO:0000313" key="2">
    <source>
        <dbReference type="EMBL" id="MET8434184.1"/>
    </source>
</evidence>
<gene>
    <name evidence="2" type="ORF">ABZV61_15545</name>
</gene>
<protein>
    <recommendedName>
        <fullName evidence="4">Peptidase inhibitor family I36</fullName>
    </recommendedName>
</protein>
<dbReference type="Proteomes" id="UP001550044">
    <property type="component" value="Unassembled WGS sequence"/>
</dbReference>
<keyword evidence="1" id="KW-0732">Signal</keyword>
<feature type="chain" id="PRO_5047065310" description="Peptidase inhibitor family I36" evidence="1">
    <location>
        <begin position="32"/>
        <end position="152"/>
    </location>
</feature>
<dbReference type="RefSeq" id="WP_256328242.1">
    <property type="nucleotide sequence ID" value="NZ_JBEOSG010000006.1"/>
</dbReference>
<comment type="caution">
    <text evidence="2">The sequence shown here is derived from an EMBL/GenBank/DDBJ whole genome shotgun (WGS) entry which is preliminary data.</text>
</comment>
<sequence length="152" mass="16531">MKTMRSRIAAATATSAVALALAVGVATPAAADADYDNYWFGCNYDSSNTFKFRLYYNSNLGGDYRNIGYAVYDFDSVANGTSYGPLTFCGFKSAGSGQRVKNNAASARNTHSSYFGYLYYNSGYKGASDIVWGTVNQLDATYNNNASFQWKS</sequence>
<dbReference type="EMBL" id="JBEXIP010000010">
    <property type="protein sequence ID" value="MET8434184.1"/>
    <property type="molecule type" value="Genomic_DNA"/>
</dbReference>
<evidence type="ECO:0008006" key="4">
    <source>
        <dbReference type="Google" id="ProtNLM"/>
    </source>
</evidence>
<evidence type="ECO:0000313" key="3">
    <source>
        <dbReference type="Proteomes" id="UP001550044"/>
    </source>
</evidence>
<organism evidence="2 3">
    <name type="scientific">Streptomyces sp. 900116325</name>
    <dbReference type="NCBI Taxonomy" id="3154295"/>
    <lineage>
        <taxon>Bacteria</taxon>
        <taxon>Bacillati</taxon>
        <taxon>Actinomycetota</taxon>
        <taxon>Actinomycetes</taxon>
        <taxon>Kitasatosporales</taxon>
        <taxon>Streptomycetaceae</taxon>
        <taxon>Streptomyces</taxon>
    </lineage>
</organism>
<proteinExistence type="predicted"/>
<reference evidence="2 3" key="1">
    <citation type="submission" date="2024-06" db="EMBL/GenBank/DDBJ databases">
        <title>The Natural Products Discovery Center: Release of the First 8490 Sequenced Strains for Exploring Actinobacteria Biosynthetic Diversity.</title>
        <authorList>
            <person name="Kalkreuter E."/>
            <person name="Kautsar S.A."/>
            <person name="Yang D."/>
            <person name="Bader C.D."/>
            <person name="Teijaro C.N."/>
            <person name="Fluegel L."/>
            <person name="Davis C.M."/>
            <person name="Simpson J.R."/>
            <person name="Lauterbach L."/>
            <person name="Steele A.D."/>
            <person name="Gui C."/>
            <person name="Meng S."/>
            <person name="Li G."/>
            <person name="Viehrig K."/>
            <person name="Ye F."/>
            <person name="Su P."/>
            <person name="Kiefer A.F."/>
            <person name="Nichols A."/>
            <person name="Cepeda A.J."/>
            <person name="Yan W."/>
            <person name="Fan B."/>
            <person name="Jiang Y."/>
            <person name="Adhikari A."/>
            <person name="Zheng C.-J."/>
            <person name="Schuster L."/>
            <person name="Cowan T.M."/>
            <person name="Smanski M.J."/>
            <person name="Chevrette M.G."/>
            <person name="De Carvalho L.P.S."/>
            <person name="Shen B."/>
        </authorList>
    </citation>
    <scope>NUCLEOTIDE SEQUENCE [LARGE SCALE GENOMIC DNA]</scope>
    <source>
        <strain evidence="2 3">NPDC005137</strain>
    </source>
</reference>
<accession>A0ABV2U8K6</accession>
<keyword evidence="3" id="KW-1185">Reference proteome</keyword>
<evidence type="ECO:0000256" key="1">
    <source>
        <dbReference type="SAM" id="SignalP"/>
    </source>
</evidence>
<name>A0ABV2U8K6_9ACTN</name>
<feature type="signal peptide" evidence="1">
    <location>
        <begin position="1"/>
        <end position="31"/>
    </location>
</feature>